<sequence>MSEPPASRSYQRSELEPLTNPQLAQLVIREKRKWPHQPQTDAAIKQAKKEKLIEALLSSENDFRTTDPPPSPSLPSQCSQASFPAIPPTGTTSLPAIEGPTPFNVSNPANAGAFLTNPPASIPVSPPPERRKLNLFVMDNRQTNPNYQPQSAEIVVEVFPDPDEPGEYRMDAKQLVRLLQKTNAKVEGRDPVSIMHQDHNLTMYGVTFAEEVVPDDCDSFEFIPRTLRFPSTRSMFLYISVPRRMLNLDDNAKSAPASDETKEPDKTTPIGSKLSEGKKNRRPEVVQYLRAKMSEREGLYERIEKHRGNTKLQNPDIVEDWRRVSEFYSEVVDKRFPGPGPSTGRKITKSDVVAAFGYGSSWIDDVRAGHEFVRIYGKDGDQPSEEVIHELEAYRPSSPKGKTALLDFLKKHHKQPEGCSS</sequence>
<comment type="caution">
    <text evidence="2">The sequence shown here is derived from an EMBL/GenBank/DDBJ whole genome shotgun (WGS) entry which is preliminary data.</text>
</comment>
<feature type="region of interest" description="Disordered" evidence="1">
    <location>
        <begin position="1"/>
        <end position="21"/>
    </location>
</feature>
<reference evidence="2 3" key="1">
    <citation type="submission" date="2024-02" db="EMBL/GenBank/DDBJ databases">
        <title>A draft genome for the cacao thread blight pathogen Marasmius crinis-equi.</title>
        <authorList>
            <person name="Cohen S.P."/>
            <person name="Baruah I.K."/>
            <person name="Amoako-Attah I."/>
            <person name="Bukari Y."/>
            <person name="Meinhardt L.W."/>
            <person name="Bailey B.A."/>
        </authorList>
    </citation>
    <scope>NUCLEOTIDE SEQUENCE [LARGE SCALE GENOMIC DNA]</scope>
    <source>
        <strain evidence="2 3">GH-76</strain>
    </source>
</reference>
<accession>A0ABR3ESM9</accession>
<dbReference type="Proteomes" id="UP001465976">
    <property type="component" value="Unassembled WGS sequence"/>
</dbReference>
<protein>
    <submittedName>
        <fullName evidence="2">Uncharacterized protein</fullName>
    </submittedName>
</protein>
<organism evidence="2 3">
    <name type="scientific">Marasmius crinis-equi</name>
    <dbReference type="NCBI Taxonomy" id="585013"/>
    <lineage>
        <taxon>Eukaryota</taxon>
        <taxon>Fungi</taxon>
        <taxon>Dikarya</taxon>
        <taxon>Basidiomycota</taxon>
        <taxon>Agaricomycotina</taxon>
        <taxon>Agaricomycetes</taxon>
        <taxon>Agaricomycetidae</taxon>
        <taxon>Agaricales</taxon>
        <taxon>Marasmiineae</taxon>
        <taxon>Marasmiaceae</taxon>
        <taxon>Marasmius</taxon>
    </lineage>
</organism>
<keyword evidence="3" id="KW-1185">Reference proteome</keyword>
<evidence type="ECO:0000313" key="2">
    <source>
        <dbReference type="EMBL" id="KAL0565889.1"/>
    </source>
</evidence>
<feature type="region of interest" description="Disordered" evidence="1">
    <location>
        <begin position="53"/>
        <end position="82"/>
    </location>
</feature>
<feature type="region of interest" description="Disordered" evidence="1">
    <location>
        <begin position="251"/>
        <end position="281"/>
    </location>
</feature>
<dbReference type="EMBL" id="JBAHYK010002084">
    <property type="protein sequence ID" value="KAL0565889.1"/>
    <property type="molecule type" value="Genomic_DNA"/>
</dbReference>
<evidence type="ECO:0000313" key="3">
    <source>
        <dbReference type="Proteomes" id="UP001465976"/>
    </source>
</evidence>
<proteinExistence type="predicted"/>
<gene>
    <name evidence="2" type="ORF">V5O48_016131</name>
</gene>
<name>A0ABR3ESM9_9AGAR</name>
<evidence type="ECO:0000256" key="1">
    <source>
        <dbReference type="SAM" id="MobiDB-lite"/>
    </source>
</evidence>